<gene>
    <name evidence="11" type="ORF">PICMEDRAFT_52302</name>
</gene>
<dbReference type="Proteomes" id="UP000094455">
    <property type="component" value="Unassembled WGS sequence"/>
</dbReference>
<evidence type="ECO:0000313" key="11">
    <source>
        <dbReference type="EMBL" id="ODQ46584.1"/>
    </source>
</evidence>
<accession>A0A1E3NKB6</accession>
<evidence type="ECO:0000256" key="7">
    <source>
        <dbReference type="ARBA" id="ARBA00022989"/>
    </source>
</evidence>
<name>A0A1E3NKB6_9ASCO</name>
<feature type="chain" id="PRO_5009133401" description="Thioredoxin domain-containing protein" evidence="10">
    <location>
        <begin position="20"/>
        <end position="323"/>
    </location>
</feature>
<evidence type="ECO:0000256" key="6">
    <source>
        <dbReference type="ARBA" id="ARBA00022824"/>
    </source>
</evidence>
<dbReference type="InterPro" id="IPR021149">
    <property type="entry name" value="OligosaccharylTrfase_OST3/OST6"/>
</dbReference>
<protein>
    <recommendedName>
        <fullName evidence="13">Thioredoxin domain-containing protein</fullName>
    </recommendedName>
</protein>
<dbReference type="InterPro" id="IPR036249">
    <property type="entry name" value="Thioredoxin-like_sf"/>
</dbReference>
<reference evidence="11 12" key="1">
    <citation type="journal article" date="2016" name="Proc. Natl. Acad. Sci. U.S.A.">
        <title>Comparative genomics of biotechnologically important yeasts.</title>
        <authorList>
            <person name="Riley R."/>
            <person name="Haridas S."/>
            <person name="Wolfe K.H."/>
            <person name="Lopes M.R."/>
            <person name="Hittinger C.T."/>
            <person name="Goeker M."/>
            <person name="Salamov A.A."/>
            <person name="Wisecaver J.H."/>
            <person name="Long T.M."/>
            <person name="Calvey C.H."/>
            <person name="Aerts A.L."/>
            <person name="Barry K.W."/>
            <person name="Choi C."/>
            <person name="Clum A."/>
            <person name="Coughlan A.Y."/>
            <person name="Deshpande S."/>
            <person name="Douglass A.P."/>
            <person name="Hanson S.J."/>
            <person name="Klenk H.-P."/>
            <person name="LaButti K.M."/>
            <person name="Lapidus A."/>
            <person name="Lindquist E.A."/>
            <person name="Lipzen A.M."/>
            <person name="Meier-Kolthoff J.P."/>
            <person name="Ohm R.A."/>
            <person name="Otillar R.P."/>
            <person name="Pangilinan J.L."/>
            <person name="Peng Y."/>
            <person name="Rokas A."/>
            <person name="Rosa C.A."/>
            <person name="Scheuner C."/>
            <person name="Sibirny A.A."/>
            <person name="Slot J.C."/>
            <person name="Stielow J.B."/>
            <person name="Sun H."/>
            <person name="Kurtzman C.P."/>
            <person name="Blackwell M."/>
            <person name="Grigoriev I.V."/>
            <person name="Jeffries T.W."/>
        </authorList>
    </citation>
    <scope>NUCLEOTIDE SEQUENCE [LARGE SCALE GENOMIC DNA]</scope>
    <source>
        <strain evidence="11 12">NRRL Y-2026</strain>
    </source>
</reference>
<keyword evidence="4 9" id="KW-0812">Transmembrane</keyword>
<feature type="signal peptide" evidence="10">
    <location>
        <begin position="1"/>
        <end position="19"/>
    </location>
</feature>
<dbReference type="GeneID" id="30179850"/>
<dbReference type="EMBL" id="KV454003">
    <property type="protein sequence ID" value="ODQ46584.1"/>
    <property type="molecule type" value="Genomic_DNA"/>
</dbReference>
<feature type="transmembrane region" description="Helical" evidence="9">
    <location>
        <begin position="258"/>
        <end position="277"/>
    </location>
</feature>
<dbReference type="PANTHER" id="PTHR12692">
    <property type="entry name" value="DOLICHYL-DIPHOSPHOOLIGOSACCHARIDE--PROTEIN GLYCOSYLTRANSFERASE-RELATED"/>
    <property type="match status" value="1"/>
</dbReference>
<keyword evidence="8 9" id="KW-0472">Membrane</keyword>
<dbReference type="SUPFAM" id="SSF52833">
    <property type="entry name" value="Thioredoxin-like"/>
    <property type="match status" value="1"/>
</dbReference>
<dbReference type="GO" id="GO:0008250">
    <property type="term" value="C:oligosaccharyltransferase complex"/>
    <property type="evidence" value="ECO:0007669"/>
    <property type="project" value="TreeGrafter"/>
</dbReference>
<keyword evidence="6" id="KW-0256">Endoplasmic reticulum</keyword>
<evidence type="ECO:0000256" key="5">
    <source>
        <dbReference type="ARBA" id="ARBA00022729"/>
    </source>
</evidence>
<sequence length="323" mass="36696">MKLGSIWAGLLLAMHLACALTYENALKALGKDGLLHITDKNYKQLVKNEDFALVVFLTAEDSRVGCTLCHQFAPQYKTTAYQYVEHLKNDDKARVIFAFSDFLESKDYFQMLGLTAVPRLFYYEPGKGPQMSKFSSEFSFVTAENTDGFQRWVSSAVPRMDLKSLQIETPASKSILFTLAVFVLVLASVGYKFKNHILDVVQSRRVWEFLSFGLIVLFISGYMYNQIRSPETYKKDKDGNIVYFATGHNTQYAAETQVVSLVYGLVTICLGLLLKFLPSVKDVKKRFIGVITISVIVFFLYSYLVEIYALKSPGYPLRLLKRL</sequence>
<evidence type="ECO:0000256" key="9">
    <source>
        <dbReference type="SAM" id="Phobius"/>
    </source>
</evidence>
<dbReference type="RefSeq" id="XP_019017697.1">
    <property type="nucleotide sequence ID" value="XM_019163163.1"/>
</dbReference>
<evidence type="ECO:0000256" key="2">
    <source>
        <dbReference type="ARBA" id="ARBA00004477"/>
    </source>
</evidence>
<feature type="transmembrane region" description="Helical" evidence="9">
    <location>
        <begin position="289"/>
        <end position="310"/>
    </location>
</feature>
<dbReference type="Gene3D" id="3.40.30.10">
    <property type="entry name" value="Glutaredoxin"/>
    <property type="match status" value="1"/>
</dbReference>
<dbReference type="STRING" id="763406.A0A1E3NKB6"/>
<keyword evidence="12" id="KW-1185">Reference proteome</keyword>
<organism evidence="11 12">
    <name type="scientific">Pichia membranifaciens NRRL Y-2026</name>
    <dbReference type="NCBI Taxonomy" id="763406"/>
    <lineage>
        <taxon>Eukaryota</taxon>
        <taxon>Fungi</taxon>
        <taxon>Dikarya</taxon>
        <taxon>Ascomycota</taxon>
        <taxon>Saccharomycotina</taxon>
        <taxon>Pichiomycetes</taxon>
        <taxon>Pichiales</taxon>
        <taxon>Pichiaceae</taxon>
        <taxon>Pichia</taxon>
    </lineage>
</organism>
<keyword evidence="7 9" id="KW-1133">Transmembrane helix</keyword>
<dbReference type="OrthoDB" id="67566at2759"/>
<evidence type="ECO:0000256" key="1">
    <source>
        <dbReference type="ARBA" id="ARBA00002791"/>
    </source>
</evidence>
<evidence type="ECO:0000256" key="8">
    <source>
        <dbReference type="ARBA" id="ARBA00023136"/>
    </source>
</evidence>
<dbReference type="Pfam" id="PF04756">
    <property type="entry name" value="OST3_OST6"/>
    <property type="match status" value="1"/>
</dbReference>
<evidence type="ECO:0000256" key="3">
    <source>
        <dbReference type="ARBA" id="ARBA00009561"/>
    </source>
</evidence>
<feature type="transmembrane region" description="Helical" evidence="9">
    <location>
        <begin position="174"/>
        <end position="193"/>
    </location>
</feature>
<evidence type="ECO:0000313" key="12">
    <source>
        <dbReference type="Proteomes" id="UP000094455"/>
    </source>
</evidence>
<proteinExistence type="inferred from homology"/>
<dbReference type="GO" id="GO:0018279">
    <property type="term" value="P:protein N-linked glycosylation via asparagine"/>
    <property type="evidence" value="ECO:0007669"/>
    <property type="project" value="TreeGrafter"/>
</dbReference>
<keyword evidence="5 10" id="KW-0732">Signal</keyword>
<evidence type="ECO:0000256" key="10">
    <source>
        <dbReference type="SAM" id="SignalP"/>
    </source>
</evidence>
<feature type="transmembrane region" description="Helical" evidence="9">
    <location>
        <begin position="205"/>
        <end position="224"/>
    </location>
</feature>
<evidence type="ECO:0008006" key="13">
    <source>
        <dbReference type="Google" id="ProtNLM"/>
    </source>
</evidence>
<dbReference type="AlphaFoldDB" id="A0A1E3NKB6"/>
<comment type="similarity">
    <text evidence="3">Belongs to the OST3/OST6 family.</text>
</comment>
<comment type="subcellular location">
    <subcellularLocation>
        <location evidence="2">Endoplasmic reticulum membrane</location>
        <topology evidence="2">Multi-pass membrane protein</topology>
    </subcellularLocation>
</comment>
<dbReference type="PANTHER" id="PTHR12692:SF0">
    <property type="entry name" value="GH11935P"/>
    <property type="match status" value="1"/>
</dbReference>
<comment type="function">
    <text evidence="1">Subunit of the oligosaccharyl transferase (OST) complex that catalyzes the initial transfer of a defined glycan (Glc(3)Man(9)GlcNAc(2) in eukaryotes) from the lipid carrier dolichol-pyrophosphate to an asparagine residue within an Asn-X-Ser/Thr consensus motif in nascent polypeptide chains, the first step in protein N-glycosylation. N-glycosylation occurs cotranslationally and the complex associates with the Sec61 complex at the channel-forming translocon complex that mediates protein translocation across the endoplasmic reticulum (ER). All subunits are required for a maximal enzyme activity.</text>
</comment>
<evidence type="ECO:0000256" key="4">
    <source>
        <dbReference type="ARBA" id="ARBA00022692"/>
    </source>
</evidence>